<name>A0A6H1PCG7_PRIMG</name>
<reference evidence="1 2" key="2">
    <citation type="submission" date="2020-04" db="EMBL/GenBank/DDBJ databases">
        <authorList>
            <person name="Fomenkov A."/>
            <person name="Anton B.P."/>
            <person name="Roberts R.J."/>
        </authorList>
    </citation>
    <scope>NUCLEOTIDE SEQUENCE [LARGE SCALE GENOMIC DNA]</scope>
    <source>
        <strain evidence="1 2">S2</strain>
    </source>
</reference>
<dbReference type="EMBL" id="CP051128">
    <property type="protein sequence ID" value="QIZ11112.1"/>
    <property type="molecule type" value="Genomic_DNA"/>
</dbReference>
<proteinExistence type="predicted"/>
<dbReference type="Pfam" id="PF08970">
    <property type="entry name" value="Sda"/>
    <property type="match status" value="1"/>
</dbReference>
<accession>A0A6H1PCG7</accession>
<reference evidence="1 2" key="1">
    <citation type="submission" date="2020-04" db="EMBL/GenBank/DDBJ databases">
        <title>Genome-Wide Identification of 5-Methylcytosine Sites in Bacterial Genomes By High-Throughput Sequencing of MspJI Restriction Fragments.</title>
        <authorList>
            <person name="Wu V."/>
        </authorList>
    </citation>
    <scope>NUCLEOTIDE SEQUENCE [LARGE SCALE GENOMIC DNA]</scope>
    <source>
        <strain evidence="1 2">S2</strain>
    </source>
</reference>
<evidence type="ECO:0000313" key="2">
    <source>
        <dbReference type="Proteomes" id="UP000501868"/>
    </source>
</evidence>
<evidence type="ECO:0000313" key="1">
    <source>
        <dbReference type="EMBL" id="QIZ11112.1"/>
    </source>
</evidence>
<dbReference type="AlphaFoldDB" id="A0A6H1PCG7"/>
<protein>
    <submittedName>
        <fullName evidence="1">Sporulation histidine kinase inhibitor Sda</fullName>
    </submittedName>
</protein>
<sequence>MQLLQDTFLIDTYHEAIRLELCTDFIHLLLTEISHRNLIH</sequence>
<gene>
    <name evidence="1" type="ORF">HFZ78_24375</name>
</gene>
<dbReference type="InterPro" id="IPR015064">
    <property type="entry name" value="Sda"/>
</dbReference>
<organism evidence="1 2">
    <name type="scientific">Priestia megaterium</name>
    <name type="common">Bacillus megaterium</name>
    <dbReference type="NCBI Taxonomy" id="1404"/>
    <lineage>
        <taxon>Bacteria</taxon>
        <taxon>Bacillati</taxon>
        <taxon>Bacillota</taxon>
        <taxon>Bacilli</taxon>
        <taxon>Bacillales</taxon>
        <taxon>Bacillaceae</taxon>
        <taxon>Priestia</taxon>
    </lineage>
</organism>
<dbReference type="InterPro" id="IPR036916">
    <property type="entry name" value="Sda_sf"/>
</dbReference>
<dbReference type="Gene3D" id="1.10.287.1100">
    <property type="entry name" value="Sporulation inhibitor A"/>
    <property type="match status" value="1"/>
</dbReference>
<dbReference type="SUPFAM" id="SSF100985">
    <property type="entry name" value="Sporulation inhibitor Sda"/>
    <property type="match status" value="1"/>
</dbReference>
<dbReference type="Proteomes" id="UP000501868">
    <property type="component" value="Chromosome"/>
</dbReference>